<accession>A0A381N5J9</accession>
<proteinExistence type="predicted"/>
<sequence length="36" mass="4093">VQSKTVQDWDRENPNQAMVILKNVEQMANGPIIDIP</sequence>
<gene>
    <name evidence="1" type="ORF">METZ01_LOCUS2679</name>
</gene>
<feature type="non-terminal residue" evidence="1">
    <location>
        <position position="1"/>
    </location>
</feature>
<dbReference type="AlphaFoldDB" id="A0A381N5J9"/>
<reference evidence="1" key="1">
    <citation type="submission" date="2018-05" db="EMBL/GenBank/DDBJ databases">
        <authorList>
            <person name="Lanie J.A."/>
            <person name="Ng W.-L."/>
            <person name="Kazmierczak K.M."/>
            <person name="Andrzejewski T.M."/>
            <person name="Davidsen T.M."/>
            <person name="Wayne K.J."/>
            <person name="Tettelin H."/>
            <person name="Glass J.I."/>
            <person name="Rusch D."/>
            <person name="Podicherti R."/>
            <person name="Tsui H.-C.T."/>
            <person name="Winkler M.E."/>
        </authorList>
    </citation>
    <scope>NUCLEOTIDE SEQUENCE</scope>
</reference>
<evidence type="ECO:0000313" key="1">
    <source>
        <dbReference type="EMBL" id="SUZ49825.1"/>
    </source>
</evidence>
<organism evidence="1">
    <name type="scientific">marine metagenome</name>
    <dbReference type="NCBI Taxonomy" id="408172"/>
    <lineage>
        <taxon>unclassified sequences</taxon>
        <taxon>metagenomes</taxon>
        <taxon>ecological metagenomes</taxon>
    </lineage>
</organism>
<dbReference type="EMBL" id="UINC01000137">
    <property type="protein sequence ID" value="SUZ49825.1"/>
    <property type="molecule type" value="Genomic_DNA"/>
</dbReference>
<name>A0A381N5J9_9ZZZZ</name>
<protein>
    <submittedName>
        <fullName evidence="1">Uncharacterized protein</fullName>
    </submittedName>
</protein>